<dbReference type="Gene3D" id="3.50.50.60">
    <property type="entry name" value="FAD/NAD(P)-binding domain"/>
    <property type="match status" value="1"/>
</dbReference>
<comment type="caution">
    <text evidence="1">The sequence shown here is derived from an EMBL/GenBank/DDBJ whole genome shotgun (WGS) entry which is preliminary data.</text>
</comment>
<organism evidence="1 2">
    <name type="scientific">Aspergillus novofumigatus (strain IBT 16806)</name>
    <dbReference type="NCBI Taxonomy" id="1392255"/>
    <lineage>
        <taxon>Eukaryota</taxon>
        <taxon>Fungi</taxon>
        <taxon>Dikarya</taxon>
        <taxon>Ascomycota</taxon>
        <taxon>Pezizomycotina</taxon>
        <taxon>Eurotiomycetes</taxon>
        <taxon>Eurotiomycetidae</taxon>
        <taxon>Eurotiales</taxon>
        <taxon>Aspergillaceae</taxon>
        <taxon>Aspergillus</taxon>
        <taxon>Aspergillus subgen. Fumigati</taxon>
    </lineage>
</organism>
<dbReference type="GeneID" id="36535880"/>
<dbReference type="EMBL" id="MSZS01000012">
    <property type="protein sequence ID" value="PKX88839.1"/>
    <property type="molecule type" value="Genomic_DNA"/>
</dbReference>
<evidence type="ECO:0000313" key="1">
    <source>
        <dbReference type="EMBL" id="PKX88839.1"/>
    </source>
</evidence>
<keyword evidence="2" id="KW-1185">Reference proteome</keyword>
<dbReference type="Proteomes" id="UP000234474">
    <property type="component" value="Unassembled WGS sequence"/>
</dbReference>
<dbReference type="VEuPathDB" id="FungiDB:P174DRAFT_446326"/>
<name>A0A2I1BTZ5_ASPN1</name>
<sequence>MSGLATYLFLKGHLPFPDAHEIHIYEKRHISRQQGAGVGVSANGLQVLNNLGLSDEVLHDGSMCNFFLIHGVNGWPLANL</sequence>
<reference evidence="2" key="1">
    <citation type="journal article" date="2018" name="Proc. Natl. Acad. Sci. U.S.A.">
        <title>Linking secondary metabolites to gene clusters through genome sequencing of six diverse Aspergillus species.</title>
        <authorList>
            <person name="Kaerboelling I."/>
            <person name="Vesth T.C."/>
            <person name="Frisvad J.C."/>
            <person name="Nybo J.L."/>
            <person name="Theobald S."/>
            <person name="Kuo A."/>
            <person name="Bowyer P."/>
            <person name="Matsuda Y."/>
            <person name="Mondo S."/>
            <person name="Lyhne E.K."/>
            <person name="Kogle M.E."/>
            <person name="Clum A."/>
            <person name="Lipzen A."/>
            <person name="Salamov A."/>
            <person name="Ngan C.Y."/>
            <person name="Daum C."/>
            <person name="Chiniquy J."/>
            <person name="Barry K."/>
            <person name="LaButti K."/>
            <person name="Haridas S."/>
            <person name="Simmons B.A."/>
            <person name="Magnuson J.K."/>
            <person name="Mortensen U.H."/>
            <person name="Larsen T.O."/>
            <person name="Grigoriev I.V."/>
            <person name="Baker S.E."/>
            <person name="Andersen M.R."/>
        </authorList>
    </citation>
    <scope>NUCLEOTIDE SEQUENCE [LARGE SCALE GENOMIC DNA]</scope>
    <source>
        <strain evidence="2">IBT 16806</strain>
    </source>
</reference>
<dbReference type="InterPro" id="IPR036188">
    <property type="entry name" value="FAD/NAD-bd_sf"/>
</dbReference>
<evidence type="ECO:0008006" key="3">
    <source>
        <dbReference type="Google" id="ProtNLM"/>
    </source>
</evidence>
<gene>
    <name evidence="1" type="ORF">P174DRAFT_446326</name>
</gene>
<dbReference type="AlphaFoldDB" id="A0A2I1BTZ5"/>
<accession>A0A2I1BTZ5</accession>
<dbReference type="OrthoDB" id="417877at2759"/>
<proteinExistence type="predicted"/>
<dbReference type="RefSeq" id="XP_024677434.1">
    <property type="nucleotide sequence ID" value="XM_024828554.1"/>
</dbReference>
<evidence type="ECO:0000313" key="2">
    <source>
        <dbReference type="Proteomes" id="UP000234474"/>
    </source>
</evidence>
<dbReference type="SUPFAM" id="SSF51905">
    <property type="entry name" value="FAD/NAD(P)-binding domain"/>
    <property type="match status" value="1"/>
</dbReference>
<protein>
    <recommendedName>
        <fullName evidence="3">FAD-binding domain-containing protein</fullName>
    </recommendedName>
</protein>